<feature type="chain" id="PRO_5020551727" evidence="1">
    <location>
        <begin position="19"/>
        <end position="109"/>
    </location>
</feature>
<organism evidence="2 3">
    <name type="scientific">Aquimarina brevivitae</name>
    <dbReference type="NCBI Taxonomy" id="323412"/>
    <lineage>
        <taxon>Bacteria</taxon>
        <taxon>Pseudomonadati</taxon>
        <taxon>Bacteroidota</taxon>
        <taxon>Flavobacteriia</taxon>
        <taxon>Flavobacteriales</taxon>
        <taxon>Flavobacteriaceae</taxon>
        <taxon>Aquimarina</taxon>
    </lineage>
</organism>
<proteinExistence type="predicted"/>
<dbReference type="AlphaFoldDB" id="A0A4Q7PHR1"/>
<keyword evidence="1" id="KW-0732">Signal</keyword>
<reference evidence="2 3" key="1">
    <citation type="submission" date="2019-02" db="EMBL/GenBank/DDBJ databases">
        <title>Genomic Encyclopedia of Type Strains, Phase IV (KMG-IV): sequencing the most valuable type-strain genomes for metagenomic binning, comparative biology and taxonomic classification.</title>
        <authorList>
            <person name="Goeker M."/>
        </authorList>
    </citation>
    <scope>NUCLEOTIDE SEQUENCE [LARGE SCALE GENOMIC DNA]</scope>
    <source>
        <strain evidence="2 3">DSM 17196</strain>
    </source>
</reference>
<keyword evidence="3" id="KW-1185">Reference proteome</keyword>
<evidence type="ECO:0000313" key="3">
    <source>
        <dbReference type="Proteomes" id="UP000292262"/>
    </source>
</evidence>
<evidence type="ECO:0000256" key="1">
    <source>
        <dbReference type="SAM" id="SignalP"/>
    </source>
</evidence>
<sequence>MKKLVFISLVFLSLSATAQEAKIQNETSTEVTKTTPTKYDFYKTLVSVNKFDITINEDKGVALKTKEDFYNELMDKNGFTIDEKKNTRLAGTLNKEMTLPKDTTQVTGL</sequence>
<comment type="caution">
    <text evidence="2">The sequence shown here is derived from an EMBL/GenBank/DDBJ whole genome shotgun (WGS) entry which is preliminary data.</text>
</comment>
<name>A0A4Q7PHR1_9FLAO</name>
<accession>A0A4Q7PHR1</accession>
<feature type="signal peptide" evidence="1">
    <location>
        <begin position="1"/>
        <end position="18"/>
    </location>
</feature>
<gene>
    <name evidence="2" type="ORF">EV197_1357</name>
</gene>
<evidence type="ECO:0000313" key="2">
    <source>
        <dbReference type="EMBL" id="RZT00124.1"/>
    </source>
</evidence>
<dbReference type="RefSeq" id="WP_130285920.1">
    <property type="nucleotide sequence ID" value="NZ_SGXE01000001.1"/>
</dbReference>
<protein>
    <submittedName>
        <fullName evidence="2">Uncharacterized protein</fullName>
    </submittedName>
</protein>
<dbReference type="OrthoDB" id="1164871at2"/>
<dbReference type="Proteomes" id="UP000292262">
    <property type="component" value="Unassembled WGS sequence"/>
</dbReference>
<dbReference type="EMBL" id="SGXE01000001">
    <property type="protein sequence ID" value="RZT00124.1"/>
    <property type="molecule type" value="Genomic_DNA"/>
</dbReference>